<dbReference type="SUPFAM" id="SSF56235">
    <property type="entry name" value="N-terminal nucleophile aminohydrolases (Ntn hydrolases)"/>
    <property type="match status" value="1"/>
</dbReference>
<dbReference type="RefSeq" id="WP_119692226.1">
    <property type="nucleotide sequence ID" value="NZ_QXDA01000002.1"/>
</dbReference>
<dbReference type="InterPro" id="IPR051786">
    <property type="entry name" value="ASN_synthetase/amidase"/>
</dbReference>
<dbReference type="Gene3D" id="3.60.20.10">
    <property type="entry name" value="Glutamine Phosphoribosylpyrophosphate, subunit 1, domain 1"/>
    <property type="match status" value="1"/>
</dbReference>
<evidence type="ECO:0000256" key="4">
    <source>
        <dbReference type="ARBA" id="ARBA00022741"/>
    </source>
</evidence>
<feature type="binding site" evidence="7">
    <location>
        <position position="98"/>
    </location>
    <ligand>
        <name>L-glutamine</name>
        <dbReference type="ChEBI" id="CHEBI:58359"/>
    </ligand>
</feature>
<evidence type="ECO:0000256" key="5">
    <source>
        <dbReference type="ARBA" id="ARBA00022840"/>
    </source>
</evidence>
<dbReference type="SUPFAM" id="SSF52402">
    <property type="entry name" value="Adenine nucleotide alpha hydrolases-like"/>
    <property type="match status" value="1"/>
</dbReference>
<comment type="similarity">
    <text evidence="2">Belongs to the asparagine synthetase family.</text>
</comment>
<dbReference type="PROSITE" id="PS51278">
    <property type="entry name" value="GATASE_TYPE_2"/>
    <property type="match status" value="1"/>
</dbReference>
<evidence type="ECO:0000256" key="7">
    <source>
        <dbReference type="PIRSR" id="PIRSR001589-2"/>
    </source>
</evidence>
<dbReference type="EC" id="6.3.5.4" evidence="3"/>
<evidence type="ECO:0000313" key="9">
    <source>
        <dbReference type="EMBL" id="RIA34837.1"/>
    </source>
</evidence>
<evidence type="ECO:0000313" key="10">
    <source>
        <dbReference type="Proteomes" id="UP000265836"/>
    </source>
</evidence>
<evidence type="ECO:0000256" key="2">
    <source>
        <dbReference type="ARBA" id="ARBA00005752"/>
    </source>
</evidence>
<dbReference type="PANTHER" id="PTHR43284:SF1">
    <property type="entry name" value="ASPARAGINE SYNTHETASE"/>
    <property type="match status" value="1"/>
</dbReference>
<dbReference type="PANTHER" id="PTHR43284">
    <property type="entry name" value="ASPARAGINE SYNTHETASE (GLUTAMINE-HYDROLYZING)"/>
    <property type="match status" value="1"/>
</dbReference>
<dbReference type="AlphaFoldDB" id="A0A397NHU1"/>
<evidence type="ECO:0000256" key="3">
    <source>
        <dbReference type="ARBA" id="ARBA00012737"/>
    </source>
</evidence>
<comment type="pathway">
    <text evidence="1">Amino-acid biosynthesis; L-asparagine biosynthesis; L-asparagine from L-aspartate (L-Gln route): step 1/1.</text>
</comment>
<accession>A0A397NHU1</accession>
<evidence type="ECO:0000256" key="1">
    <source>
        <dbReference type="ARBA" id="ARBA00005187"/>
    </source>
</evidence>
<organism evidence="9 10">
    <name type="scientific">Ectopseudomonas oleovorans</name>
    <name type="common">Pseudomonas oleovorans</name>
    <dbReference type="NCBI Taxonomy" id="301"/>
    <lineage>
        <taxon>Bacteria</taxon>
        <taxon>Pseudomonadati</taxon>
        <taxon>Pseudomonadota</taxon>
        <taxon>Gammaproteobacteria</taxon>
        <taxon>Pseudomonadales</taxon>
        <taxon>Pseudomonadaceae</taxon>
        <taxon>Ectopseudomonas</taxon>
    </lineage>
</organism>
<dbReference type="InterPro" id="IPR006426">
    <property type="entry name" value="Asn_synth_AEB"/>
</dbReference>
<evidence type="ECO:0000259" key="8">
    <source>
        <dbReference type="PROSITE" id="PS51278"/>
    </source>
</evidence>
<proteinExistence type="inferred from homology"/>
<dbReference type="GO" id="GO:0004066">
    <property type="term" value="F:asparagine synthase (glutamine-hydrolyzing) activity"/>
    <property type="evidence" value="ECO:0007669"/>
    <property type="project" value="UniProtKB-EC"/>
</dbReference>
<reference evidence="9 10" key="1">
    <citation type="submission" date="2018-08" db="EMBL/GenBank/DDBJ databases">
        <title>Genome sequencing of rice bacterial endophytes.</title>
        <authorList>
            <person name="Venturi V."/>
        </authorList>
    </citation>
    <scope>NUCLEOTIDE SEQUENCE [LARGE SCALE GENOMIC DNA]</scope>
    <source>
        <strain evidence="9 10">E1205</strain>
    </source>
</reference>
<dbReference type="Gene3D" id="3.40.50.620">
    <property type="entry name" value="HUPs"/>
    <property type="match status" value="2"/>
</dbReference>
<protein>
    <recommendedName>
        <fullName evidence="3">asparagine synthase (glutamine-hydrolyzing)</fullName>
        <ecNumber evidence="3">6.3.5.4</ecNumber>
    </recommendedName>
</protein>
<keyword evidence="5 7" id="KW-0067">ATP-binding</keyword>
<sequence>MSAFAGLLLCGSPVPCEVAERFSTALNAPGLESSRHWSAAGLHMTHRLRISAPEDRHDQQPRMQPEHPWVLVFDGYLTNRPEVIQALGLAQIARSWPDSALALEALIRWDAEAPERLLGDFALAAWHSTSQRLLLARDGVGQRPLYYHHSSRLFAFATTPAAILALPEVPWGVDVDRFALNLADLPTDPHSTFHKHVRCLPAGMIATVRDGRLTQRCYWRPERRTELSLPREDDYIEAARELFDRVVLDHLRVEGPVFSALTGGLDSSAVTVTAARQRPGHQVTSLTSLPAASLTPADTPRFYASERPYVERITAQTPGLTPLYFEGPLAHRWDTDWTAMFQSTGVPWRNVMNLAWMGPLRDHLSQQGGRVMLSGSMGNMTLSWDGQGTLPGLLRRGRWLQAMQQANALARHSGLPASRARQIWRNTFAPFVPESIKRLLGRPIAPDTQHLTALAPALWKTPALMEAQQIRRSMLRMPGWQLHQECLRERQTLLESAGLVRALHGIEVRDPTADRRLQEFCLSLPDSLYLHNGVSRRLARLSLEDRLPDEIIRNRRRGMQCPEYMHRLSGLRPWLNERMDQLAGSSLARELLDLDRMKKLLAAWPSDNAHPEYLVVLHRGLHFGQFLLWVERGGHPG</sequence>
<feature type="domain" description="Glutamine amidotransferase type-2" evidence="8">
    <location>
        <begin position="1"/>
        <end position="211"/>
    </location>
</feature>
<dbReference type="EMBL" id="QXDA01000002">
    <property type="protein sequence ID" value="RIA34837.1"/>
    <property type="molecule type" value="Genomic_DNA"/>
</dbReference>
<comment type="caution">
    <text evidence="9">The sequence shown here is derived from an EMBL/GenBank/DDBJ whole genome shotgun (WGS) entry which is preliminary data.</text>
</comment>
<dbReference type="InterPro" id="IPR014729">
    <property type="entry name" value="Rossmann-like_a/b/a_fold"/>
</dbReference>
<dbReference type="InterPro" id="IPR029055">
    <property type="entry name" value="Ntn_hydrolases_N"/>
</dbReference>
<dbReference type="GO" id="GO:0006529">
    <property type="term" value="P:asparagine biosynthetic process"/>
    <property type="evidence" value="ECO:0007669"/>
    <property type="project" value="InterPro"/>
</dbReference>
<name>A0A397NHU1_ECTOL</name>
<keyword evidence="4 7" id="KW-0547">Nucleotide-binding</keyword>
<dbReference type="Pfam" id="PF00733">
    <property type="entry name" value="Asn_synthase"/>
    <property type="match status" value="1"/>
</dbReference>
<dbReference type="PIRSF" id="PIRSF001589">
    <property type="entry name" value="Asn_synthetase_glu-h"/>
    <property type="match status" value="1"/>
</dbReference>
<evidence type="ECO:0000256" key="6">
    <source>
        <dbReference type="ARBA" id="ARBA00048741"/>
    </source>
</evidence>
<dbReference type="Pfam" id="PF13537">
    <property type="entry name" value="GATase_7"/>
    <property type="match status" value="1"/>
</dbReference>
<dbReference type="InterPro" id="IPR017932">
    <property type="entry name" value="GATase_2_dom"/>
</dbReference>
<dbReference type="InterPro" id="IPR001962">
    <property type="entry name" value="Asn_synthase"/>
</dbReference>
<dbReference type="Proteomes" id="UP000265836">
    <property type="component" value="Unassembled WGS sequence"/>
</dbReference>
<comment type="catalytic activity">
    <reaction evidence="6">
        <text>L-aspartate + L-glutamine + ATP + H2O = L-asparagine + L-glutamate + AMP + diphosphate + H(+)</text>
        <dbReference type="Rhea" id="RHEA:12228"/>
        <dbReference type="ChEBI" id="CHEBI:15377"/>
        <dbReference type="ChEBI" id="CHEBI:15378"/>
        <dbReference type="ChEBI" id="CHEBI:29985"/>
        <dbReference type="ChEBI" id="CHEBI:29991"/>
        <dbReference type="ChEBI" id="CHEBI:30616"/>
        <dbReference type="ChEBI" id="CHEBI:33019"/>
        <dbReference type="ChEBI" id="CHEBI:58048"/>
        <dbReference type="ChEBI" id="CHEBI:58359"/>
        <dbReference type="ChEBI" id="CHEBI:456215"/>
        <dbReference type="EC" id="6.3.5.4"/>
    </reaction>
</comment>
<dbReference type="GO" id="GO:0005524">
    <property type="term" value="F:ATP binding"/>
    <property type="evidence" value="ECO:0007669"/>
    <property type="project" value="UniProtKB-KW"/>
</dbReference>
<gene>
    <name evidence="9" type="ORF">DFO61_1493</name>
</gene>